<accession>A0A9N9ZPR9</accession>
<dbReference type="Gene3D" id="3.40.50.1820">
    <property type="entry name" value="alpha/beta hydrolase"/>
    <property type="match status" value="1"/>
</dbReference>
<dbReference type="InterPro" id="IPR029058">
    <property type="entry name" value="AB_hydrolase_fold"/>
</dbReference>
<evidence type="ECO:0000313" key="2">
    <source>
        <dbReference type="EMBL" id="CAH0059322.1"/>
    </source>
</evidence>
<dbReference type="EMBL" id="CABFOC020000097">
    <property type="protein sequence ID" value="CAH0059322.1"/>
    <property type="molecule type" value="Genomic_DNA"/>
</dbReference>
<keyword evidence="3" id="KW-1185">Reference proteome</keyword>
<protein>
    <recommendedName>
        <fullName evidence="1">Carboxylesterase type B domain-containing protein</fullName>
    </recommendedName>
</protein>
<sequence length="203" mass="21167">MRLLSALWATPPFAVSIAAAPARNASLEAGIRATMSVSLPDGGPPSIETNKRLGGLPNGACPKARWHQRRRQTACVLPDIWEGLSLGQLACMTPLISSLKDQDQPCIFVAVNYPVGGFGSMPGAEILADGSANLGLLVHIAAFGGDPDKVTIWGESADGLVGGGINSHGKPLFREAIMNSGSIVPSEPMSDPKGQAIYDRVVK</sequence>
<comment type="caution">
    <text evidence="2">The sequence shown here is derived from an EMBL/GenBank/DDBJ whole genome shotgun (WGS) entry which is preliminary data.</text>
</comment>
<reference evidence="2 3" key="2">
    <citation type="submission" date="2021-10" db="EMBL/GenBank/DDBJ databases">
        <authorList>
            <person name="Piombo E."/>
        </authorList>
    </citation>
    <scope>NUCLEOTIDE SEQUENCE [LARGE SCALE GENOMIC DNA]</scope>
</reference>
<proteinExistence type="predicted"/>
<dbReference type="AlphaFoldDB" id="A0A9N9ZPR9"/>
<dbReference type="Pfam" id="PF00135">
    <property type="entry name" value="COesterase"/>
    <property type="match status" value="1"/>
</dbReference>
<reference evidence="3" key="1">
    <citation type="submission" date="2019-06" db="EMBL/GenBank/DDBJ databases">
        <authorList>
            <person name="Broberg M."/>
        </authorList>
    </citation>
    <scope>NUCLEOTIDE SEQUENCE [LARGE SCALE GENOMIC DNA]</scope>
</reference>
<evidence type="ECO:0000259" key="1">
    <source>
        <dbReference type="Pfam" id="PF00135"/>
    </source>
</evidence>
<feature type="domain" description="Carboxylesterase type B" evidence="1">
    <location>
        <begin position="107"/>
        <end position="185"/>
    </location>
</feature>
<organism evidence="2 3">
    <name type="scientific">Clonostachys solani</name>
    <dbReference type="NCBI Taxonomy" id="160281"/>
    <lineage>
        <taxon>Eukaryota</taxon>
        <taxon>Fungi</taxon>
        <taxon>Dikarya</taxon>
        <taxon>Ascomycota</taxon>
        <taxon>Pezizomycotina</taxon>
        <taxon>Sordariomycetes</taxon>
        <taxon>Hypocreomycetidae</taxon>
        <taxon>Hypocreales</taxon>
        <taxon>Bionectriaceae</taxon>
        <taxon>Clonostachys</taxon>
    </lineage>
</organism>
<dbReference type="InterPro" id="IPR002018">
    <property type="entry name" value="CarbesteraseB"/>
</dbReference>
<name>A0A9N9ZPR9_9HYPO</name>
<dbReference type="OrthoDB" id="408631at2759"/>
<dbReference type="Proteomes" id="UP000775872">
    <property type="component" value="Unassembled WGS sequence"/>
</dbReference>
<gene>
    <name evidence="2" type="ORF">CSOL1703_00011358</name>
</gene>
<evidence type="ECO:0000313" key="3">
    <source>
        <dbReference type="Proteomes" id="UP000775872"/>
    </source>
</evidence>
<dbReference type="SUPFAM" id="SSF53474">
    <property type="entry name" value="alpha/beta-Hydrolases"/>
    <property type="match status" value="1"/>
</dbReference>